<evidence type="ECO:0000313" key="8">
    <source>
        <dbReference type="EMBL" id="MVT09324.1"/>
    </source>
</evidence>
<feature type="domain" description="SusD-like N-terminal" evidence="7">
    <location>
        <begin position="74"/>
        <end position="230"/>
    </location>
</feature>
<dbReference type="Pfam" id="PF14322">
    <property type="entry name" value="SusD-like_3"/>
    <property type="match status" value="1"/>
</dbReference>
<evidence type="ECO:0000259" key="7">
    <source>
        <dbReference type="Pfam" id="PF14322"/>
    </source>
</evidence>
<dbReference type="Pfam" id="PF07980">
    <property type="entry name" value="SusD_RagB"/>
    <property type="match status" value="1"/>
</dbReference>
<reference evidence="8 9" key="1">
    <citation type="submission" date="2019-12" db="EMBL/GenBank/DDBJ databases">
        <title>Chitinophaga sp. strain ysch24 (GDMCC 1.1355), whole genome shotgun sequence.</title>
        <authorList>
            <person name="Zhang X."/>
        </authorList>
    </citation>
    <scope>NUCLEOTIDE SEQUENCE [LARGE SCALE GENOMIC DNA]</scope>
    <source>
        <strain evidence="9">ysch24</strain>
    </source>
</reference>
<dbReference type="CDD" id="cd08977">
    <property type="entry name" value="SusD"/>
    <property type="match status" value="1"/>
</dbReference>
<keyword evidence="5" id="KW-0998">Cell outer membrane</keyword>
<dbReference type="GO" id="GO:0009279">
    <property type="term" value="C:cell outer membrane"/>
    <property type="evidence" value="ECO:0007669"/>
    <property type="project" value="UniProtKB-SubCell"/>
</dbReference>
<dbReference type="AlphaFoldDB" id="A0A7K1U4P0"/>
<keyword evidence="4" id="KW-0472">Membrane</keyword>
<evidence type="ECO:0000256" key="2">
    <source>
        <dbReference type="ARBA" id="ARBA00006275"/>
    </source>
</evidence>
<protein>
    <submittedName>
        <fullName evidence="8">RagB/SusD family nutrient uptake outer membrane protein</fullName>
    </submittedName>
</protein>
<evidence type="ECO:0000256" key="4">
    <source>
        <dbReference type="ARBA" id="ARBA00023136"/>
    </source>
</evidence>
<dbReference type="Proteomes" id="UP000461730">
    <property type="component" value="Unassembled WGS sequence"/>
</dbReference>
<dbReference type="InterPro" id="IPR012944">
    <property type="entry name" value="SusD_RagB_dom"/>
</dbReference>
<proteinExistence type="inferred from homology"/>
<gene>
    <name evidence="8" type="ORF">GO493_13725</name>
</gene>
<dbReference type="Gene3D" id="1.25.40.390">
    <property type="match status" value="1"/>
</dbReference>
<sequence>MLSNKLLRNIIIGLTSVTSLAACEKMIDIPAPITETSSSRVYSTDKLALAALSGAFSSTFNSISFAYGMTTTTSLVSDDVIHLSSTNFDELTKNTYLPTSSTSAVNQINDIWTSMYQGIYRFNSLIEGAQSSTALSDSVKLRLTSEAKFMRAYCYFYLSNLFGQVPLILETDVTKTSLAPKDSIAKINRQIIQDLVEARNNLTTNYSKSPGYRTVVTKWAACALLARVYLYNKQWELAELEASKVIDSAGLYSLIPSASLENCFVRANAEAIFQYGPYLSPTSGYTYEGSTFVTSSSQYSLTEDLYSTFSAADVRKAKWIRDTTFSGVKNHQSFKYRATSTTNATALGRQEAPTVLRLAEQYLIRAEARVQQMKLAEGTADLDQVRIRANTGATTASSQDDLIVELAAENRREFFNEYGHRWLDLKRTGKINEVLGAKKPTWQARAAYFPLPQSAVDANPNLKQNDDY</sequence>
<organism evidence="8 9">
    <name type="scientific">Chitinophaga tropicalis</name>
    <dbReference type="NCBI Taxonomy" id="2683588"/>
    <lineage>
        <taxon>Bacteria</taxon>
        <taxon>Pseudomonadati</taxon>
        <taxon>Bacteroidota</taxon>
        <taxon>Chitinophagia</taxon>
        <taxon>Chitinophagales</taxon>
        <taxon>Chitinophagaceae</taxon>
        <taxon>Chitinophaga</taxon>
    </lineage>
</organism>
<keyword evidence="9" id="KW-1185">Reference proteome</keyword>
<accession>A0A7K1U4P0</accession>
<evidence type="ECO:0000256" key="5">
    <source>
        <dbReference type="ARBA" id="ARBA00023237"/>
    </source>
</evidence>
<dbReference type="SUPFAM" id="SSF48452">
    <property type="entry name" value="TPR-like"/>
    <property type="match status" value="1"/>
</dbReference>
<comment type="subcellular location">
    <subcellularLocation>
        <location evidence="1">Cell outer membrane</location>
    </subcellularLocation>
</comment>
<evidence type="ECO:0000313" key="9">
    <source>
        <dbReference type="Proteomes" id="UP000461730"/>
    </source>
</evidence>
<name>A0A7K1U4P0_9BACT</name>
<evidence type="ECO:0000259" key="6">
    <source>
        <dbReference type="Pfam" id="PF07980"/>
    </source>
</evidence>
<dbReference type="EMBL" id="WRXN01000005">
    <property type="protein sequence ID" value="MVT09324.1"/>
    <property type="molecule type" value="Genomic_DNA"/>
</dbReference>
<evidence type="ECO:0000256" key="3">
    <source>
        <dbReference type="ARBA" id="ARBA00022729"/>
    </source>
</evidence>
<feature type="domain" description="RagB/SusD" evidence="6">
    <location>
        <begin position="287"/>
        <end position="468"/>
    </location>
</feature>
<dbReference type="RefSeq" id="WP_157306752.1">
    <property type="nucleotide sequence ID" value="NZ_WRXN01000005.1"/>
</dbReference>
<keyword evidence="3" id="KW-0732">Signal</keyword>
<dbReference type="InterPro" id="IPR011990">
    <property type="entry name" value="TPR-like_helical_dom_sf"/>
</dbReference>
<dbReference type="InterPro" id="IPR033985">
    <property type="entry name" value="SusD-like_N"/>
</dbReference>
<dbReference type="PROSITE" id="PS51257">
    <property type="entry name" value="PROKAR_LIPOPROTEIN"/>
    <property type="match status" value="1"/>
</dbReference>
<evidence type="ECO:0000256" key="1">
    <source>
        <dbReference type="ARBA" id="ARBA00004442"/>
    </source>
</evidence>
<comment type="similarity">
    <text evidence="2">Belongs to the SusD family.</text>
</comment>
<comment type="caution">
    <text evidence="8">The sequence shown here is derived from an EMBL/GenBank/DDBJ whole genome shotgun (WGS) entry which is preliminary data.</text>
</comment>